<dbReference type="InterPro" id="IPR013815">
    <property type="entry name" value="ATP_grasp_subdomain_1"/>
</dbReference>
<evidence type="ECO:0000256" key="1">
    <source>
        <dbReference type="ARBA" id="ARBA00022598"/>
    </source>
</evidence>
<dbReference type="Proteomes" id="UP000441717">
    <property type="component" value="Unassembled WGS sequence"/>
</dbReference>
<dbReference type="EMBL" id="WHYR01000023">
    <property type="protein sequence ID" value="MQL52530.1"/>
    <property type="molecule type" value="Genomic_DNA"/>
</dbReference>
<keyword evidence="3 5" id="KW-0067">ATP-binding</keyword>
<comment type="similarity">
    <text evidence="4">In the N-terminal section; belongs to the acetate CoA ligase alpha subunit family.</text>
</comment>
<reference evidence="7 8" key="1">
    <citation type="submission" date="2019-10" db="EMBL/GenBank/DDBJ databases">
        <title>Comparative genomics of sulfur disproportionating microorganisms.</title>
        <authorList>
            <person name="Ward L.M."/>
            <person name="Bertran E."/>
            <person name="Johnston D."/>
        </authorList>
    </citation>
    <scope>NUCLEOTIDE SEQUENCE [LARGE SCALE GENOMIC DNA]</scope>
    <source>
        <strain evidence="7 8">DSM 14055</strain>
    </source>
</reference>
<evidence type="ECO:0000256" key="5">
    <source>
        <dbReference type="PROSITE-ProRule" id="PRU00409"/>
    </source>
</evidence>
<accession>A0A6N7IR65</accession>
<dbReference type="PANTHER" id="PTHR43334">
    <property type="entry name" value="ACETATE--COA LIGASE [ADP-FORMING]"/>
    <property type="match status" value="1"/>
</dbReference>
<dbReference type="PROSITE" id="PS50975">
    <property type="entry name" value="ATP_GRASP"/>
    <property type="match status" value="1"/>
</dbReference>
<dbReference type="GO" id="GO:0005524">
    <property type="term" value="F:ATP binding"/>
    <property type="evidence" value="ECO:0007669"/>
    <property type="project" value="UniProtKB-UniRule"/>
</dbReference>
<dbReference type="FunFam" id="3.30.1490.20:FF:000020">
    <property type="entry name" value="Protein lysine acetyltransferase"/>
    <property type="match status" value="1"/>
</dbReference>
<dbReference type="InterPro" id="IPR051538">
    <property type="entry name" value="Acyl-CoA_Synth/Transferase"/>
</dbReference>
<keyword evidence="2 5" id="KW-0547">Nucleotide-binding</keyword>
<evidence type="ECO:0000259" key="6">
    <source>
        <dbReference type="PROSITE" id="PS50975"/>
    </source>
</evidence>
<dbReference type="RefSeq" id="WP_207707606.1">
    <property type="nucleotide sequence ID" value="NZ_WHYR01000023.1"/>
</dbReference>
<protein>
    <submittedName>
        <fullName evidence="7">Acetyl-CoA synthetase</fullName>
    </submittedName>
</protein>
<gene>
    <name evidence="7" type="ORF">GFC01_09700</name>
</gene>
<dbReference type="PANTHER" id="PTHR43334:SF1">
    <property type="entry name" value="3-HYDROXYPROPIONATE--COA LIGASE [ADP-FORMING]"/>
    <property type="match status" value="1"/>
</dbReference>
<dbReference type="Gene3D" id="3.30.1490.20">
    <property type="entry name" value="ATP-grasp fold, A domain"/>
    <property type="match status" value="1"/>
</dbReference>
<organism evidence="7 8">
    <name type="scientific">Desulfofundulus thermobenzoicus</name>
    <dbReference type="NCBI Taxonomy" id="29376"/>
    <lineage>
        <taxon>Bacteria</taxon>
        <taxon>Bacillati</taxon>
        <taxon>Bacillota</taxon>
        <taxon>Clostridia</taxon>
        <taxon>Eubacteriales</taxon>
        <taxon>Peptococcaceae</taxon>
        <taxon>Desulfofundulus</taxon>
    </lineage>
</organism>
<keyword evidence="8" id="KW-1185">Reference proteome</keyword>
<keyword evidence="1" id="KW-0436">Ligase</keyword>
<dbReference type="Gene3D" id="3.30.470.20">
    <property type="entry name" value="ATP-grasp fold, B domain"/>
    <property type="match status" value="1"/>
</dbReference>
<name>A0A6N7IR65_9FIRM</name>
<feature type="domain" description="ATP-grasp" evidence="6">
    <location>
        <begin position="24"/>
        <end position="60"/>
    </location>
</feature>
<sequence length="234" mass="25382">MKAQDIIGRALAEERRYLYEDESKDMLVSAGIPATPCRVAADEEEAVSIAGQIGYPVVLKVRSTAIQHKSDLGGVILNLGDAGQVRRAYREIMDRAKAVDPAAGVTVQTMAPPGREVIVGVTTDRQFGPVVMCGLGGVFTEILKDVSFRLIPLTEAHARDMIRSLQGYRLLAGYRGAPPADEGALVDILLKVSRLVENEPRIRELDLNPVALYPQGALVLDARMVLGERAYDMA</sequence>
<evidence type="ECO:0000256" key="3">
    <source>
        <dbReference type="ARBA" id="ARBA00022840"/>
    </source>
</evidence>
<dbReference type="GO" id="GO:0046872">
    <property type="term" value="F:metal ion binding"/>
    <property type="evidence" value="ECO:0007669"/>
    <property type="project" value="InterPro"/>
</dbReference>
<dbReference type="InterPro" id="IPR011761">
    <property type="entry name" value="ATP-grasp"/>
</dbReference>
<dbReference type="SUPFAM" id="SSF56059">
    <property type="entry name" value="Glutathione synthetase ATP-binding domain-like"/>
    <property type="match status" value="1"/>
</dbReference>
<dbReference type="GO" id="GO:0016874">
    <property type="term" value="F:ligase activity"/>
    <property type="evidence" value="ECO:0007669"/>
    <property type="project" value="UniProtKB-KW"/>
</dbReference>
<comment type="caution">
    <text evidence="7">The sequence shown here is derived from an EMBL/GenBank/DDBJ whole genome shotgun (WGS) entry which is preliminary data.</text>
</comment>
<proteinExistence type="inferred from homology"/>
<evidence type="ECO:0000256" key="4">
    <source>
        <dbReference type="ARBA" id="ARBA00060888"/>
    </source>
</evidence>
<dbReference type="AlphaFoldDB" id="A0A6N7IR65"/>
<dbReference type="Pfam" id="PF13549">
    <property type="entry name" value="ATP-grasp_5"/>
    <property type="match status" value="1"/>
</dbReference>
<evidence type="ECO:0000313" key="7">
    <source>
        <dbReference type="EMBL" id="MQL52530.1"/>
    </source>
</evidence>
<evidence type="ECO:0000256" key="2">
    <source>
        <dbReference type="ARBA" id="ARBA00022741"/>
    </source>
</evidence>
<evidence type="ECO:0000313" key="8">
    <source>
        <dbReference type="Proteomes" id="UP000441717"/>
    </source>
</evidence>